<evidence type="ECO:0000256" key="1">
    <source>
        <dbReference type="ARBA" id="ARBA00022491"/>
    </source>
</evidence>
<dbReference type="SUPFAM" id="SSF46689">
    <property type="entry name" value="Homeodomain-like"/>
    <property type="match status" value="1"/>
</dbReference>
<accession>A0ABZ0RUQ1</accession>
<gene>
    <name evidence="5" type="ORF">R6U77_12515</name>
</gene>
<sequence>MNTRKRKIIDVSLQLFTEKGFHHTSVQDIIEHASISKGTFYNYFSSKNECFLAILEQLRYTTQLQRYELLANHDEQDIHILIEQIIVPMKLRQEQNLMTLFEGIFQSSDLELKKGLRQHRFQEIQWLTERLINVFGEEIRPYAFECALIFFGITHYLAMAWRSAYHVPADLYQLVQKGLEYVQALLPTMQQTNATLLGVDAFQRIQNKTTQPVTTKENVIEQLTGFIKQLEAKTNATGHELAAFLIEELSKDSWRKHVINASLQSFRTAFKSTTHEAEAIELSYKITFLLKN</sequence>
<reference evidence="5 6" key="1">
    <citation type="submission" date="2023-09" db="EMBL/GenBank/DDBJ databases">
        <authorList>
            <person name="Page C.A."/>
            <person name="Perez-Diaz I.M."/>
        </authorList>
    </citation>
    <scope>NUCLEOTIDE SEQUENCE [LARGE SCALE GENOMIC DNA]</scope>
    <source>
        <strain evidence="5 6">Ll15</strain>
    </source>
</reference>
<dbReference type="InterPro" id="IPR009057">
    <property type="entry name" value="Homeodomain-like_sf"/>
</dbReference>
<organism evidence="5 6">
    <name type="scientific">Lysinibacillus louembei</name>
    <dbReference type="NCBI Taxonomy" id="1470088"/>
    <lineage>
        <taxon>Bacteria</taxon>
        <taxon>Bacillati</taxon>
        <taxon>Bacillota</taxon>
        <taxon>Bacilli</taxon>
        <taxon>Bacillales</taxon>
        <taxon>Bacillaceae</taxon>
        <taxon>Lysinibacillus</taxon>
    </lineage>
</organism>
<keyword evidence="1" id="KW-0678">Repressor</keyword>
<dbReference type="PANTHER" id="PTHR43479:SF11">
    <property type="entry name" value="ACREF_ENVCD OPERON REPRESSOR-RELATED"/>
    <property type="match status" value="1"/>
</dbReference>
<feature type="domain" description="HTH tetR-type" evidence="4">
    <location>
        <begin position="2"/>
        <end position="62"/>
    </location>
</feature>
<dbReference type="Proteomes" id="UP001322664">
    <property type="component" value="Chromosome"/>
</dbReference>
<dbReference type="Gene3D" id="1.10.357.10">
    <property type="entry name" value="Tetracycline Repressor, domain 2"/>
    <property type="match status" value="1"/>
</dbReference>
<dbReference type="InterPro" id="IPR001647">
    <property type="entry name" value="HTH_TetR"/>
</dbReference>
<evidence type="ECO:0000256" key="2">
    <source>
        <dbReference type="ARBA" id="ARBA00023125"/>
    </source>
</evidence>
<dbReference type="InterPro" id="IPR050624">
    <property type="entry name" value="HTH-type_Tx_Regulator"/>
</dbReference>
<evidence type="ECO:0000313" key="6">
    <source>
        <dbReference type="Proteomes" id="UP001322664"/>
    </source>
</evidence>
<evidence type="ECO:0000259" key="4">
    <source>
        <dbReference type="PROSITE" id="PS50977"/>
    </source>
</evidence>
<dbReference type="PROSITE" id="PS50977">
    <property type="entry name" value="HTH_TETR_2"/>
    <property type="match status" value="1"/>
</dbReference>
<proteinExistence type="predicted"/>
<dbReference type="PANTHER" id="PTHR43479">
    <property type="entry name" value="ACREF/ENVCD OPERON REPRESSOR-RELATED"/>
    <property type="match status" value="1"/>
</dbReference>
<dbReference type="PRINTS" id="PR00455">
    <property type="entry name" value="HTHTETR"/>
</dbReference>
<keyword evidence="2 3" id="KW-0238">DNA-binding</keyword>
<evidence type="ECO:0000313" key="5">
    <source>
        <dbReference type="EMBL" id="WPK10703.1"/>
    </source>
</evidence>
<dbReference type="RefSeq" id="WP_319835888.1">
    <property type="nucleotide sequence ID" value="NZ_CP137624.1"/>
</dbReference>
<dbReference type="EMBL" id="CP137624">
    <property type="protein sequence ID" value="WPK10703.1"/>
    <property type="molecule type" value="Genomic_DNA"/>
</dbReference>
<protein>
    <submittedName>
        <fullName evidence="5">TetR/AcrR family transcriptional regulator</fullName>
    </submittedName>
</protein>
<dbReference type="Pfam" id="PF00440">
    <property type="entry name" value="TetR_N"/>
    <property type="match status" value="1"/>
</dbReference>
<evidence type="ECO:0000256" key="3">
    <source>
        <dbReference type="PROSITE-ProRule" id="PRU00335"/>
    </source>
</evidence>
<feature type="DNA-binding region" description="H-T-H motif" evidence="3">
    <location>
        <begin position="25"/>
        <end position="44"/>
    </location>
</feature>
<keyword evidence="6" id="KW-1185">Reference proteome</keyword>
<name>A0ABZ0RUQ1_9BACI</name>